<dbReference type="RefSeq" id="WP_066666504.1">
    <property type="nucleotide sequence ID" value="NZ_LYVF01000047.1"/>
</dbReference>
<dbReference type="Pfam" id="PF07885">
    <property type="entry name" value="Ion_trans_2"/>
    <property type="match status" value="1"/>
</dbReference>
<dbReference type="SUPFAM" id="SSF116726">
    <property type="entry name" value="TrkA C-terminal domain-like"/>
    <property type="match status" value="1"/>
</dbReference>
<protein>
    <recommendedName>
        <fullName evidence="7">Potassium channel protein</fullName>
    </recommendedName>
</protein>
<evidence type="ECO:0000259" key="4">
    <source>
        <dbReference type="PROSITE" id="PS51202"/>
    </source>
</evidence>
<dbReference type="SUPFAM" id="SSF51735">
    <property type="entry name" value="NAD(P)-binding Rossmann-fold domains"/>
    <property type="match status" value="1"/>
</dbReference>
<dbReference type="GO" id="GO:0005886">
    <property type="term" value="C:plasma membrane"/>
    <property type="evidence" value="ECO:0007669"/>
    <property type="project" value="UniProtKB-SubCell"/>
</dbReference>
<proteinExistence type="predicted"/>
<dbReference type="Gene3D" id="3.40.50.720">
    <property type="entry name" value="NAD(P)-binding Rossmann-like Domain"/>
    <property type="match status" value="1"/>
</dbReference>
<keyword evidence="2" id="KW-0812">Transmembrane</keyword>
<evidence type="ECO:0008006" key="7">
    <source>
        <dbReference type="Google" id="ProtNLM"/>
    </source>
</evidence>
<dbReference type="PANTHER" id="PTHR43833:SF9">
    <property type="entry name" value="POTASSIUM CHANNEL PROTEIN YUGO-RELATED"/>
    <property type="match status" value="1"/>
</dbReference>
<dbReference type="STRING" id="1838280.A6M21_04515"/>
<dbReference type="Pfam" id="PF02254">
    <property type="entry name" value="TrkA_N"/>
    <property type="match status" value="1"/>
</dbReference>
<dbReference type="Gene3D" id="3.30.70.1450">
    <property type="entry name" value="Regulator of K+ conductance, C-terminal domain"/>
    <property type="match status" value="1"/>
</dbReference>
<feature type="transmembrane region" description="Helical" evidence="2">
    <location>
        <begin position="64"/>
        <end position="85"/>
    </location>
</feature>
<dbReference type="InterPro" id="IPR013099">
    <property type="entry name" value="K_chnl_dom"/>
</dbReference>
<evidence type="ECO:0000259" key="3">
    <source>
        <dbReference type="PROSITE" id="PS51201"/>
    </source>
</evidence>
<evidence type="ECO:0000313" key="5">
    <source>
        <dbReference type="EMBL" id="OAT85764.1"/>
    </source>
</evidence>
<dbReference type="PANTHER" id="PTHR43833">
    <property type="entry name" value="POTASSIUM CHANNEL PROTEIN 2-RELATED-RELATED"/>
    <property type="match status" value="1"/>
</dbReference>
<feature type="domain" description="RCK C-terminal" evidence="4">
    <location>
        <begin position="246"/>
        <end position="330"/>
    </location>
</feature>
<feature type="transmembrane region" description="Helical" evidence="2">
    <location>
        <begin position="32"/>
        <end position="52"/>
    </location>
</feature>
<name>A0A1B7LHV5_9FIRM</name>
<dbReference type="AlphaFoldDB" id="A0A1B7LHV5"/>
<dbReference type="InterPro" id="IPR050721">
    <property type="entry name" value="Trk_Ktr_HKT_K-transport"/>
</dbReference>
<dbReference type="PROSITE" id="PS51202">
    <property type="entry name" value="RCK_C"/>
    <property type="match status" value="1"/>
</dbReference>
<keyword evidence="2" id="KW-0472">Membrane</keyword>
<evidence type="ECO:0000313" key="6">
    <source>
        <dbReference type="Proteomes" id="UP000078532"/>
    </source>
</evidence>
<dbReference type="InterPro" id="IPR036291">
    <property type="entry name" value="NAD(P)-bd_dom_sf"/>
</dbReference>
<dbReference type="GO" id="GO:0008324">
    <property type="term" value="F:monoatomic cation transmembrane transporter activity"/>
    <property type="evidence" value="ECO:0007669"/>
    <property type="project" value="InterPro"/>
</dbReference>
<comment type="subcellular location">
    <subcellularLocation>
        <location evidence="1">Cell membrane</location>
        <topology evidence="1">Multi-pass membrane protein</topology>
    </subcellularLocation>
</comment>
<dbReference type="Gene3D" id="1.10.287.70">
    <property type="match status" value="1"/>
</dbReference>
<dbReference type="Proteomes" id="UP000078532">
    <property type="component" value="Unassembled WGS sequence"/>
</dbReference>
<dbReference type="InterPro" id="IPR003148">
    <property type="entry name" value="RCK_N"/>
</dbReference>
<reference evidence="5 6" key="1">
    <citation type="submission" date="2016-04" db="EMBL/GenBank/DDBJ databases">
        <authorList>
            <person name="Evans L.H."/>
            <person name="Alamgir A."/>
            <person name="Owens N."/>
            <person name="Weber N.D."/>
            <person name="Virtaneva K."/>
            <person name="Barbian K."/>
            <person name="Babar A."/>
            <person name="Rosenke K."/>
        </authorList>
    </citation>
    <scope>NUCLEOTIDE SEQUENCE [LARGE SCALE GENOMIC DNA]</scope>
    <source>
        <strain evidence="5 6">LMa1</strain>
    </source>
</reference>
<dbReference type="SUPFAM" id="SSF81324">
    <property type="entry name" value="Voltage-gated potassium channels"/>
    <property type="match status" value="1"/>
</dbReference>
<sequence>MSRRSFFFALLSLTLLVSVGVAGFILLEEKSFLNALWMTVASITGVGFGDMVPHTVPGKIIDMVLMVAGLGLFTYVLGTLVVGLVEGRLGNLWGRKKMKQAINNLQDHIVLCGAGRVGREVLTQLKYDGSPFVVIERDPAFLEMLQAEGVLHIAGDATEDRVLLEAGANRARAVITTLPEDAGNLLITIACRDFNPSARIIARANRPEGIPRLKRAGADCVISPAAIAGNRMALAALKPASVALVQTLIEKPGVSLELEEMLVCAGAPMDGEELRHSRLKEDYDTQLLAIVRGEETLVNPKGTEVFRPGDLLIVFGPAEKISQLEPKVCQAGEAEK</sequence>
<dbReference type="Pfam" id="PF02080">
    <property type="entry name" value="TrkA_C"/>
    <property type="match status" value="1"/>
</dbReference>
<dbReference type="EMBL" id="LYVF01000047">
    <property type="protein sequence ID" value="OAT85764.1"/>
    <property type="molecule type" value="Genomic_DNA"/>
</dbReference>
<dbReference type="OrthoDB" id="9785285at2"/>
<comment type="caution">
    <text evidence="5">The sequence shown here is derived from an EMBL/GenBank/DDBJ whole genome shotgun (WGS) entry which is preliminary data.</text>
</comment>
<dbReference type="GO" id="GO:0006813">
    <property type="term" value="P:potassium ion transport"/>
    <property type="evidence" value="ECO:0007669"/>
    <property type="project" value="InterPro"/>
</dbReference>
<gene>
    <name evidence="5" type="ORF">A6M21_04515</name>
</gene>
<feature type="domain" description="RCK N-terminal" evidence="3">
    <location>
        <begin position="106"/>
        <end position="223"/>
    </location>
</feature>
<evidence type="ECO:0000256" key="2">
    <source>
        <dbReference type="SAM" id="Phobius"/>
    </source>
</evidence>
<accession>A0A1B7LHV5</accession>
<organism evidence="5 6">
    <name type="scientific">Desulfotomaculum copahuensis</name>
    <dbReference type="NCBI Taxonomy" id="1838280"/>
    <lineage>
        <taxon>Bacteria</taxon>
        <taxon>Bacillati</taxon>
        <taxon>Bacillota</taxon>
        <taxon>Clostridia</taxon>
        <taxon>Eubacteriales</taxon>
        <taxon>Desulfotomaculaceae</taxon>
        <taxon>Desulfotomaculum</taxon>
    </lineage>
</organism>
<keyword evidence="6" id="KW-1185">Reference proteome</keyword>
<evidence type="ECO:0000256" key="1">
    <source>
        <dbReference type="ARBA" id="ARBA00004651"/>
    </source>
</evidence>
<dbReference type="PROSITE" id="PS51201">
    <property type="entry name" value="RCK_N"/>
    <property type="match status" value="1"/>
</dbReference>
<dbReference type="InterPro" id="IPR006037">
    <property type="entry name" value="RCK_C"/>
</dbReference>
<dbReference type="InterPro" id="IPR036721">
    <property type="entry name" value="RCK_C_sf"/>
</dbReference>
<keyword evidence="2" id="KW-1133">Transmembrane helix</keyword>